<dbReference type="Proteomes" id="UP001174909">
    <property type="component" value="Unassembled WGS sequence"/>
</dbReference>
<feature type="compositionally biased region" description="Polar residues" evidence="1">
    <location>
        <begin position="175"/>
        <end position="185"/>
    </location>
</feature>
<protein>
    <submittedName>
        <fullName evidence="2">Uncharacterized protein</fullName>
    </submittedName>
</protein>
<name>A0AA35TDX5_GEOBA</name>
<organism evidence="2 3">
    <name type="scientific">Geodia barretti</name>
    <name type="common">Barrett's horny sponge</name>
    <dbReference type="NCBI Taxonomy" id="519541"/>
    <lineage>
        <taxon>Eukaryota</taxon>
        <taxon>Metazoa</taxon>
        <taxon>Porifera</taxon>
        <taxon>Demospongiae</taxon>
        <taxon>Heteroscleromorpha</taxon>
        <taxon>Tetractinellida</taxon>
        <taxon>Astrophorina</taxon>
        <taxon>Geodiidae</taxon>
        <taxon>Geodia</taxon>
    </lineage>
</organism>
<gene>
    <name evidence="2" type="ORF">GBAR_LOCUS25746</name>
</gene>
<dbReference type="AlphaFoldDB" id="A0AA35TDX5"/>
<dbReference type="EMBL" id="CASHTH010003569">
    <property type="protein sequence ID" value="CAI8046535.1"/>
    <property type="molecule type" value="Genomic_DNA"/>
</dbReference>
<evidence type="ECO:0000313" key="2">
    <source>
        <dbReference type="EMBL" id="CAI8046535.1"/>
    </source>
</evidence>
<feature type="compositionally biased region" description="Polar residues" evidence="1">
    <location>
        <begin position="193"/>
        <end position="203"/>
    </location>
</feature>
<feature type="compositionally biased region" description="Polar residues" evidence="1">
    <location>
        <begin position="405"/>
        <end position="415"/>
    </location>
</feature>
<sequence>MSYAGDTPSQEQERLRRERDAAAFLTSLGPKFQKARSTSPGPTRKVTPSHQQQIAGGGAVVQNGNTRHVVVPSGSNGATFTSVTVSAEVEEKRQETLRRLKATHCSVNQDKVIVQVPQTSASDLEAAQKAKTTMILGRAGVGPTSGSTGKPAHHQKPVQASTAAPPLPSTAYGASKTTSNKSSVPYNRPPSPQTSKLPSNATAAFSGAAPPLPSTTYGKPSHNSTNSSATVKKTVAAAPVKSPSPGPNVANSNSVVPPLPSLSFGKPAASKQATSSVQSSGNPAPSKPPSPPTARSVSPQPGPVPPVNSMTAKYEAMKPSQESRKSPAKQPSPGPPVNSITAKYESMKPSQVSKSPSTSAPSQPAKTPGQPVNSVTAKYEAMKPTSVAKPVAPPSALVARPPSPKQAQPVKQWTQKPAEPVKPVAVSKSPEPVKQPSPKPVAPVVAKLLSLLLQ</sequence>
<feature type="compositionally biased region" description="Low complexity" evidence="1">
    <location>
        <begin position="227"/>
        <end position="256"/>
    </location>
</feature>
<feature type="compositionally biased region" description="Polar residues" evidence="1">
    <location>
        <begin position="35"/>
        <end position="50"/>
    </location>
</feature>
<evidence type="ECO:0000313" key="3">
    <source>
        <dbReference type="Proteomes" id="UP001174909"/>
    </source>
</evidence>
<feature type="region of interest" description="Disordered" evidence="1">
    <location>
        <begin position="135"/>
        <end position="442"/>
    </location>
</feature>
<feature type="compositionally biased region" description="Polar residues" evidence="1">
    <location>
        <begin position="214"/>
        <end position="226"/>
    </location>
</feature>
<evidence type="ECO:0000256" key="1">
    <source>
        <dbReference type="SAM" id="MobiDB-lite"/>
    </source>
</evidence>
<keyword evidence="3" id="KW-1185">Reference proteome</keyword>
<reference evidence="2" key="1">
    <citation type="submission" date="2023-03" db="EMBL/GenBank/DDBJ databases">
        <authorList>
            <person name="Steffen K."/>
            <person name="Cardenas P."/>
        </authorList>
    </citation>
    <scope>NUCLEOTIDE SEQUENCE</scope>
</reference>
<proteinExistence type="predicted"/>
<feature type="region of interest" description="Disordered" evidence="1">
    <location>
        <begin position="24"/>
        <end position="59"/>
    </location>
</feature>
<comment type="caution">
    <text evidence="2">The sequence shown here is derived from an EMBL/GenBank/DDBJ whole genome shotgun (WGS) entry which is preliminary data.</text>
</comment>
<accession>A0AA35TDX5</accession>
<feature type="compositionally biased region" description="Polar residues" evidence="1">
    <location>
        <begin position="348"/>
        <end position="376"/>
    </location>
</feature>